<reference evidence="2" key="1">
    <citation type="submission" date="2020-10" db="EMBL/GenBank/DDBJ databases">
        <authorList>
            <person name="Han B."/>
            <person name="Lu T."/>
            <person name="Zhao Q."/>
            <person name="Huang X."/>
            <person name="Zhao Y."/>
        </authorList>
    </citation>
    <scope>NUCLEOTIDE SEQUENCE</scope>
</reference>
<dbReference type="AlphaFoldDB" id="A0A811R8I4"/>
<gene>
    <name evidence="2" type="ORF">NCGR_LOCUS49646</name>
</gene>
<feature type="domain" description="Disease resistance protein At4g27190-like leucine-rich repeats" evidence="1">
    <location>
        <begin position="16"/>
        <end position="121"/>
    </location>
</feature>
<protein>
    <recommendedName>
        <fullName evidence="1">Disease resistance protein At4g27190-like leucine-rich repeats domain-containing protein</fullName>
    </recommendedName>
</protein>
<dbReference type="PANTHER" id="PTHR33463:SF194">
    <property type="entry name" value="OS04G0431700 PROTEIN"/>
    <property type="match status" value="1"/>
</dbReference>
<dbReference type="InterPro" id="IPR032675">
    <property type="entry name" value="LRR_dom_sf"/>
</dbReference>
<sequence length="181" mass="21037">MARCVWSKDVTYYSLGHFSSLRHLHLRCCPSLQFGLAMAKYTPFFPSLETLHIVHCGELRHVFLPGDADEKYQYTSVMFPKLTTIHLHDLPALQQICEAAEMLAPALETIRIRGCWSLRRLPALKGRNEPGKRRPTVEIEKDVWDALEWDGVDARHHPSLYEAPVHSRYYKRRVLRSTVLR</sequence>
<evidence type="ECO:0000259" key="1">
    <source>
        <dbReference type="Pfam" id="PF23247"/>
    </source>
</evidence>
<evidence type="ECO:0000313" key="2">
    <source>
        <dbReference type="EMBL" id="CAD6266341.1"/>
    </source>
</evidence>
<dbReference type="Pfam" id="PF23247">
    <property type="entry name" value="LRR_RPS2"/>
    <property type="match status" value="1"/>
</dbReference>
<comment type="caution">
    <text evidence="2">The sequence shown here is derived from an EMBL/GenBank/DDBJ whole genome shotgun (WGS) entry which is preliminary data.</text>
</comment>
<dbReference type="Proteomes" id="UP000604825">
    <property type="component" value="Unassembled WGS sequence"/>
</dbReference>
<dbReference type="EMBL" id="CAJGYO010000013">
    <property type="protein sequence ID" value="CAD6266341.1"/>
    <property type="molecule type" value="Genomic_DNA"/>
</dbReference>
<dbReference type="InterPro" id="IPR050905">
    <property type="entry name" value="Plant_NBS-LRR"/>
</dbReference>
<proteinExistence type="predicted"/>
<keyword evidence="3" id="KW-1185">Reference proteome</keyword>
<dbReference type="SUPFAM" id="SSF52047">
    <property type="entry name" value="RNI-like"/>
    <property type="match status" value="1"/>
</dbReference>
<dbReference type="OrthoDB" id="654071at2759"/>
<dbReference type="InterPro" id="IPR057135">
    <property type="entry name" value="At4g27190-like_LRR"/>
</dbReference>
<evidence type="ECO:0000313" key="3">
    <source>
        <dbReference type="Proteomes" id="UP000604825"/>
    </source>
</evidence>
<organism evidence="2 3">
    <name type="scientific">Miscanthus lutarioriparius</name>
    <dbReference type="NCBI Taxonomy" id="422564"/>
    <lineage>
        <taxon>Eukaryota</taxon>
        <taxon>Viridiplantae</taxon>
        <taxon>Streptophyta</taxon>
        <taxon>Embryophyta</taxon>
        <taxon>Tracheophyta</taxon>
        <taxon>Spermatophyta</taxon>
        <taxon>Magnoliopsida</taxon>
        <taxon>Liliopsida</taxon>
        <taxon>Poales</taxon>
        <taxon>Poaceae</taxon>
        <taxon>PACMAD clade</taxon>
        <taxon>Panicoideae</taxon>
        <taxon>Andropogonodae</taxon>
        <taxon>Andropogoneae</taxon>
        <taxon>Saccharinae</taxon>
        <taxon>Miscanthus</taxon>
    </lineage>
</organism>
<dbReference type="PANTHER" id="PTHR33463">
    <property type="entry name" value="NB-ARC DOMAIN-CONTAINING PROTEIN-RELATED"/>
    <property type="match status" value="1"/>
</dbReference>
<name>A0A811R8I4_9POAL</name>
<accession>A0A811R8I4</accession>
<dbReference type="Gene3D" id="3.80.10.10">
    <property type="entry name" value="Ribonuclease Inhibitor"/>
    <property type="match status" value="1"/>
</dbReference>